<feature type="region of interest" description="Disordered" evidence="1">
    <location>
        <begin position="63"/>
        <end position="105"/>
    </location>
</feature>
<dbReference type="EMBL" id="BAABAL010000004">
    <property type="protein sequence ID" value="GAA3988867.1"/>
    <property type="molecule type" value="Genomic_DNA"/>
</dbReference>
<feature type="compositionally biased region" description="Low complexity" evidence="1">
    <location>
        <begin position="95"/>
        <end position="105"/>
    </location>
</feature>
<dbReference type="Proteomes" id="UP001501747">
    <property type="component" value="Unassembled WGS sequence"/>
</dbReference>
<reference evidence="3" key="1">
    <citation type="journal article" date="2019" name="Int. J. Syst. Evol. Microbiol.">
        <title>The Global Catalogue of Microorganisms (GCM) 10K type strain sequencing project: providing services to taxonomists for standard genome sequencing and annotation.</title>
        <authorList>
            <consortium name="The Broad Institute Genomics Platform"/>
            <consortium name="The Broad Institute Genome Sequencing Center for Infectious Disease"/>
            <person name="Wu L."/>
            <person name="Ma J."/>
        </authorList>
    </citation>
    <scope>NUCLEOTIDE SEQUENCE [LARGE SCALE GENOMIC DNA]</scope>
    <source>
        <strain evidence="3">JCM 17342</strain>
    </source>
</reference>
<keyword evidence="3" id="KW-1185">Reference proteome</keyword>
<evidence type="ECO:0000313" key="2">
    <source>
        <dbReference type="EMBL" id="GAA3988867.1"/>
    </source>
</evidence>
<accession>A0ABP7QVU2</accession>
<gene>
    <name evidence="2" type="ORF">GCM10022247_04190</name>
</gene>
<organism evidence="2 3">
    <name type="scientific">Allokutzneria multivorans</name>
    <dbReference type="NCBI Taxonomy" id="1142134"/>
    <lineage>
        <taxon>Bacteria</taxon>
        <taxon>Bacillati</taxon>
        <taxon>Actinomycetota</taxon>
        <taxon>Actinomycetes</taxon>
        <taxon>Pseudonocardiales</taxon>
        <taxon>Pseudonocardiaceae</taxon>
        <taxon>Allokutzneria</taxon>
    </lineage>
</organism>
<sequence length="118" mass="13056">MRLTGPEIQALASYLNDVDIAIPVRQRTADFSSALTVIEEMKARPKSARLNLQWPARLASGVKHKAGSTGDDHSEHFVWGPGGDLEYPHRDRRTSGTSTSPTTSRLIVPGRCRRTTWS</sequence>
<dbReference type="RefSeq" id="WP_344870737.1">
    <property type="nucleotide sequence ID" value="NZ_BAABAL010000004.1"/>
</dbReference>
<evidence type="ECO:0000256" key="1">
    <source>
        <dbReference type="SAM" id="MobiDB-lite"/>
    </source>
</evidence>
<comment type="caution">
    <text evidence="2">The sequence shown here is derived from an EMBL/GenBank/DDBJ whole genome shotgun (WGS) entry which is preliminary data.</text>
</comment>
<name>A0ABP7QVU2_9PSEU</name>
<protein>
    <submittedName>
        <fullName evidence="2">Uncharacterized protein</fullName>
    </submittedName>
</protein>
<proteinExistence type="predicted"/>
<evidence type="ECO:0000313" key="3">
    <source>
        <dbReference type="Proteomes" id="UP001501747"/>
    </source>
</evidence>